<dbReference type="Gene3D" id="3.20.20.100">
    <property type="entry name" value="NADP-dependent oxidoreductase domain"/>
    <property type="match status" value="1"/>
</dbReference>
<gene>
    <name evidence="3" type="ORF">C6P46_004241</name>
</gene>
<evidence type="ECO:0000313" key="3">
    <source>
        <dbReference type="EMBL" id="KAG0666575.1"/>
    </source>
</evidence>
<organism evidence="3 4">
    <name type="scientific">Rhodotorula mucilaginosa</name>
    <name type="common">Yeast</name>
    <name type="synonym">Rhodotorula rubra</name>
    <dbReference type="NCBI Taxonomy" id="5537"/>
    <lineage>
        <taxon>Eukaryota</taxon>
        <taxon>Fungi</taxon>
        <taxon>Dikarya</taxon>
        <taxon>Basidiomycota</taxon>
        <taxon>Pucciniomycotina</taxon>
        <taxon>Microbotryomycetes</taxon>
        <taxon>Sporidiobolales</taxon>
        <taxon>Sporidiobolaceae</taxon>
        <taxon>Rhodotorula</taxon>
    </lineage>
</organism>
<proteinExistence type="predicted"/>
<dbReference type="GO" id="GO:0016491">
    <property type="term" value="F:oxidoreductase activity"/>
    <property type="evidence" value="ECO:0007669"/>
    <property type="project" value="UniProtKB-KW"/>
</dbReference>
<keyword evidence="4" id="KW-1185">Reference proteome</keyword>
<dbReference type="InterPro" id="IPR023210">
    <property type="entry name" value="NADP_OxRdtase_dom"/>
</dbReference>
<dbReference type="Proteomes" id="UP000777482">
    <property type="component" value="Unassembled WGS sequence"/>
</dbReference>
<dbReference type="AlphaFoldDB" id="A0A9P7BA32"/>
<evidence type="ECO:0000259" key="2">
    <source>
        <dbReference type="Pfam" id="PF00248"/>
    </source>
</evidence>
<evidence type="ECO:0000256" key="1">
    <source>
        <dbReference type="ARBA" id="ARBA00023002"/>
    </source>
</evidence>
<evidence type="ECO:0000313" key="4">
    <source>
        <dbReference type="Proteomes" id="UP000777482"/>
    </source>
</evidence>
<dbReference type="PANTHER" id="PTHR43364:SF4">
    <property type="entry name" value="NAD(P)-LINKED OXIDOREDUCTASE SUPERFAMILY PROTEIN"/>
    <property type="match status" value="1"/>
</dbReference>
<sequence length="134" mass="14639">PAPTQQLFGTGIIPWSPLARGYMTRPWREQDSTKRAKTDPNFAKFVGLGNPAEEDALHKINEAVEKIAKNRGVSMAQVTTAWVLAQPQVTAPIIGSTRVEALREAAAATHLKLTEEELKSISEPYKPRGILGHA</sequence>
<keyword evidence="1" id="KW-0560">Oxidoreductase</keyword>
<dbReference type="Pfam" id="PF00248">
    <property type="entry name" value="Aldo_ket_red"/>
    <property type="match status" value="1"/>
</dbReference>
<comment type="caution">
    <text evidence="3">The sequence shown here is derived from an EMBL/GenBank/DDBJ whole genome shotgun (WGS) entry which is preliminary data.</text>
</comment>
<dbReference type="SUPFAM" id="SSF51430">
    <property type="entry name" value="NAD(P)-linked oxidoreductase"/>
    <property type="match status" value="1"/>
</dbReference>
<name>A0A9P7BA32_RHOMI</name>
<feature type="domain" description="NADP-dependent oxidoreductase" evidence="2">
    <location>
        <begin position="8"/>
        <end position="123"/>
    </location>
</feature>
<dbReference type="InterPro" id="IPR050523">
    <property type="entry name" value="AKR_Detox_Biosynth"/>
</dbReference>
<dbReference type="InterPro" id="IPR036812">
    <property type="entry name" value="NAD(P)_OxRdtase_dom_sf"/>
</dbReference>
<dbReference type="EMBL" id="PUHQ01000004">
    <property type="protein sequence ID" value="KAG0666575.1"/>
    <property type="molecule type" value="Genomic_DNA"/>
</dbReference>
<dbReference type="PANTHER" id="PTHR43364">
    <property type="entry name" value="NADH-SPECIFIC METHYLGLYOXAL REDUCTASE-RELATED"/>
    <property type="match status" value="1"/>
</dbReference>
<dbReference type="OrthoDB" id="48988at2759"/>
<reference evidence="3 4" key="1">
    <citation type="submission" date="2020-11" db="EMBL/GenBank/DDBJ databases">
        <title>Kefir isolates.</title>
        <authorList>
            <person name="Marcisauskas S."/>
            <person name="Kim Y."/>
            <person name="Blasche S."/>
        </authorList>
    </citation>
    <scope>NUCLEOTIDE SEQUENCE [LARGE SCALE GENOMIC DNA]</scope>
    <source>
        <strain evidence="3 4">KR</strain>
    </source>
</reference>
<accession>A0A9P7BA32</accession>
<feature type="non-terminal residue" evidence="3">
    <location>
        <position position="1"/>
    </location>
</feature>
<protein>
    <recommendedName>
        <fullName evidence="2">NADP-dependent oxidoreductase domain-containing protein</fullName>
    </recommendedName>
</protein>